<dbReference type="EMBL" id="CALLCH030000009">
    <property type="protein sequence ID" value="CAI4213856.1"/>
    <property type="molecule type" value="Genomic_DNA"/>
</dbReference>
<protein>
    <submittedName>
        <fullName evidence="1">Uncharacterized protein</fullName>
    </submittedName>
</protein>
<accession>A0A9P1M8N7</accession>
<proteinExistence type="predicted"/>
<reference evidence="1" key="1">
    <citation type="submission" date="2022-11" db="EMBL/GenBank/DDBJ databases">
        <authorList>
            <person name="Scott C."/>
            <person name="Bruce N."/>
        </authorList>
    </citation>
    <scope>NUCLEOTIDE SEQUENCE</scope>
</reference>
<dbReference type="AlphaFoldDB" id="A0A9P1M8N7"/>
<dbReference type="Proteomes" id="UP000838763">
    <property type="component" value="Unassembled WGS sequence"/>
</dbReference>
<comment type="caution">
    <text evidence="1">The sequence shown here is derived from an EMBL/GenBank/DDBJ whole genome shotgun (WGS) entry which is preliminary data.</text>
</comment>
<organism evidence="1 2">
    <name type="scientific">Parascedosporium putredinis</name>
    <dbReference type="NCBI Taxonomy" id="1442378"/>
    <lineage>
        <taxon>Eukaryota</taxon>
        <taxon>Fungi</taxon>
        <taxon>Dikarya</taxon>
        <taxon>Ascomycota</taxon>
        <taxon>Pezizomycotina</taxon>
        <taxon>Sordariomycetes</taxon>
        <taxon>Hypocreomycetidae</taxon>
        <taxon>Microascales</taxon>
        <taxon>Microascaceae</taxon>
        <taxon>Parascedosporium</taxon>
    </lineage>
</organism>
<sequence length="324" mass="37073">MWEVELLESIVATLRGLSPDESRRLPTLFPKLNTIMMEPRLSARPAAATAAFESTIRCLLWLCPELSAIRLRLDVSFLQRYWKILLRRMSPSPQGQAPVMYENDEAAEATAWELVDNPYGSADEDDETPEAQGSWESERCVLYLYAKDGFASKGARKPVDDPALTPWRTATDLCLTEDRKNRWLIRMPRSLAMGQMECLRHLTIDVAWICGYLETLQLIGKRFATERHPPGLPPRIESLHLVEHDGVPHPRQGYNTQEGLYEQLFPDILEWCRTILLQLRQIQVCSPSFIPANDGRGHQTRAFASALRWAEAFEKIGVTFYLCR</sequence>
<name>A0A9P1M8N7_9PEZI</name>
<evidence type="ECO:0000313" key="2">
    <source>
        <dbReference type="Proteomes" id="UP000838763"/>
    </source>
</evidence>
<evidence type="ECO:0000313" key="1">
    <source>
        <dbReference type="EMBL" id="CAI4213856.1"/>
    </source>
</evidence>
<keyword evidence="2" id="KW-1185">Reference proteome</keyword>
<gene>
    <name evidence="1" type="ORF">PPNO1_LOCUS3600</name>
</gene>